<dbReference type="InterPro" id="IPR013083">
    <property type="entry name" value="Znf_RING/FYVE/PHD"/>
</dbReference>
<dbReference type="InterPro" id="IPR006652">
    <property type="entry name" value="Kelch_1"/>
</dbReference>
<evidence type="ECO:0000256" key="3">
    <source>
        <dbReference type="ARBA" id="ARBA00022737"/>
    </source>
</evidence>
<dbReference type="Gene3D" id="3.30.160.60">
    <property type="entry name" value="Classic Zinc Finger"/>
    <property type="match status" value="1"/>
</dbReference>
<keyword evidence="2" id="KW-0479">Metal-binding</keyword>
<dbReference type="Gene3D" id="2.120.10.80">
    <property type="entry name" value="Kelch-type beta propeller"/>
    <property type="match status" value="2"/>
</dbReference>
<keyword evidence="5" id="KW-0862">Zinc</keyword>
<dbReference type="CDD" id="cd16513">
    <property type="entry name" value="RING-HC_LONFs_rpt1"/>
    <property type="match status" value="1"/>
</dbReference>
<feature type="compositionally biased region" description="Polar residues" evidence="7">
    <location>
        <begin position="600"/>
        <end position="609"/>
    </location>
</feature>
<dbReference type="PANTHER" id="PTHR45632:SF3">
    <property type="entry name" value="KELCH-LIKE PROTEIN 32"/>
    <property type="match status" value="1"/>
</dbReference>
<dbReference type="EMBL" id="GL871339">
    <property type="protein sequence ID" value="EGC30313.1"/>
    <property type="molecule type" value="Genomic_DNA"/>
</dbReference>
<dbReference type="STRING" id="5786.F1A0G6"/>
<dbReference type="Pfam" id="PF00643">
    <property type="entry name" value="zf-B_box"/>
    <property type="match status" value="1"/>
</dbReference>
<feature type="domain" description="B box-type" evidence="9">
    <location>
        <begin position="405"/>
        <end position="446"/>
    </location>
</feature>
<evidence type="ECO:0000256" key="4">
    <source>
        <dbReference type="ARBA" id="ARBA00022771"/>
    </source>
</evidence>
<dbReference type="InterPro" id="IPR000315">
    <property type="entry name" value="Znf_B-box"/>
</dbReference>
<evidence type="ECO:0000256" key="1">
    <source>
        <dbReference type="ARBA" id="ARBA00022441"/>
    </source>
</evidence>
<dbReference type="PROSITE" id="PS50119">
    <property type="entry name" value="ZF_BBOX"/>
    <property type="match status" value="1"/>
</dbReference>
<feature type="compositionally biased region" description="Low complexity" evidence="7">
    <location>
        <begin position="582"/>
        <end position="597"/>
    </location>
</feature>
<dbReference type="InParanoid" id="F1A0G6"/>
<dbReference type="OrthoDB" id="20684at2759"/>
<dbReference type="RefSeq" id="XP_003293164.1">
    <property type="nucleotide sequence ID" value="XM_003293116.1"/>
</dbReference>
<dbReference type="AlphaFoldDB" id="F1A0G6"/>
<organism evidence="10 11">
    <name type="scientific">Dictyostelium purpureum</name>
    <name type="common">Slime mold</name>
    <dbReference type="NCBI Taxonomy" id="5786"/>
    <lineage>
        <taxon>Eukaryota</taxon>
        <taxon>Amoebozoa</taxon>
        <taxon>Evosea</taxon>
        <taxon>Eumycetozoa</taxon>
        <taxon>Dictyostelia</taxon>
        <taxon>Dictyosteliales</taxon>
        <taxon>Dictyosteliaceae</taxon>
        <taxon>Dictyostelium</taxon>
    </lineage>
</organism>
<proteinExistence type="predicted"/>
<feature type="compositionally biased region" description="Low complexity" evidence="7">
    <location>
        <begin position="101"/>
        <end position="130"/>
    </location>
</feature>
<dbReference type="Proteomes" id="UP000001064">
    <property type="component" value="Unassembled WGS sequence"/>
</dbReference>
<dbReference type="PROSITE" id="PS00518">
    <property type="entry name" value="ZF_RING_1"/>
    <property type="match status" value="1"/>
</dbReference>
<evidence type="ECO:0000313" key="11">
    <source>
        <dbReference type="Proteomes" id="UP000001064"/>
    </source>
</evidence>
<dbReference type="SUPFAM" id="SSF57845">
    <property type="entry name" value="B-box zinc-binding domain"/>
    <property type="match status" value="1"/>
</dbReference>
<evidence type="ECO:0000313" key="10">
    <source>
        <dbReference type="EMBL" id="EGC30313.1"/>
    </source>
</evidence>
<feature type="compositionally biased region" description="Polar residues" evidence="7">
    <location>
        <begin position="131"/>
        <end position="159"/>
    </location>
</feature>
<protein>
    <recommendedName>
        <fullName evidence="12">RING-type domain-containing protein</fullName>
    </recommendedName>
</protein>
<dbReference type="GO" id="GO:0008270">
    <property type="term" value="F:zinc ion binding"/>
    <property type="evidence" value="ECO:0007669"/>
    <property type="project" value="UniProtKB-KW"/>
</dbReference>
<feature type="region of interest" description="Disordered" evidence="7">
    <location>
        <begin position="85"/>
        <end position="175"/>
    </location>
</feature>
<dbReference type="FunCoup" id="F1A0G6">
    <property type="interactions" value="229"/>
</dbReference>
<feature type="region of interest" description="Disordered" evidence="7">
    <location>
        <begin position="582"/>
        <end position="617"/>
    </location>
</feature>
<dbReference type="InterPro" id="IPR015915">
    <property type="entry name" value="Kelch-typ_b-propeller"/>
</dbReference>
<evidence type="ECO:0000256" key="6">
    <source>
        <dbReference type="PROSITE-ProRule" id="PRU00024"/>
    </source>
</evidence>
<accession>F1A0G6</accession>
<feature type="compositionally biased region" description="Low complexity" evidence="7">
    <location>
        <begin position="164"/>
        <end position="175"/>
    </location>
</feature>
<dbReference type="KEGG" id="dpp:DICPUDRAFT_90119"/>
<dbReference type="eggNOG" id="KOG4441">
    <property type="taxonomic scope" value="Eukaryota"/>
</dbReference>
<keyword evidence="11" id="KW-1185">Reference proteome</keyword>
<feature type="domain" description="RING-type" evidence="8">
    <location>
        <begin position="16"/>
        <end position="56"/>
    </location>
</feature>
<keyword evidence="4 6" id="KW-0863">Zinc-finger</keyword>
<dbReference type="SUPFAM" id="SSF57850">
    <property type="entry name" value="RING/U-box"/>
    <property type="match status" value="1"/>
</dbReference>
<dbReference type="Pfam" id="PF01344">
    <property type="entry name" value="Kelch_1"/>
    <property type="match status" value="2"/>
</dbReference>
<feature type="region of interest" description="Disordered" evidence="7">
    <location>
        <begin position="244"/>
        <end position="361"/>
    </location>
</feature>
<dbReference type="PROSITE" id="PS50089">
    <property type="entry name" value="ZF_RING_2"/>
    <property type="match status" value="1"/>
</dbReference>
<dbReference type="OMA" id="NEWNYLE"/>
<evidence type="ECO:0000259" key="8">
    <source>
        <dbReference type="PROSITE" id="PS50089"/>
    </source>
</evidence>
<dbReference type="InterPro" id="IPR011043">
    <property type="entry name" value="Gal_Oxase/kelch_b-propeller"/>
</dbReference>
<dbReference type="InterPro" id="IPR001841">
    <property type="entry name" value="Znf_RING"/>
</dbReference>
<dbReference type="VEuPathDB" id="AmoebaDB:DICPUDRAFT_90119"/>
<dbReference type="Gene3D" id="3.30.40.10">
    <property type="entry name" value="Zinc/RING finger domain, C3HC4 (zinc finger)"/>
    <property type="match status" value="1"/>
</dbReference>
<evidence type="ECO:0000259" key="9">
    <source>
        <dbReference type="PROSITE" id="PS50119"/>
    </source>
</evidence>
<evidence type="ECO:0000256" key="7">
    <source>
        <dbReference type="SAM" id="MobiDB-lite"/>
    </source>
</evidence>
<dbReference type="Pfam" id="PF24681">
    <property type="entry name" value="Kelch_KLHDC2_KLHL20_DRC7"/>
    <property type="match status" value="1"/>
</dbReference>
<evidence type="ECO:0008006" key="12">
    <source>
        <dbReference type="Google" id="ProtNLM"/>
    </source>
</evidence>
<feature type="compositionally biased region" description="Low complexity" evidence="7">
    <location>
        <begin position="351"/>
        <end position="361"/>
    </location>
</feature>
<evidence type="ECO:0000256" key="2">
    <source>
        <dbReference type="ARBA" id="ARBA00022723"/>
    </source>
</evidence>
<dbReference type="SUPFAM" id="SSF50965">
    <property type="entry name" value="Galactose oxidase, central domain"/>
    <property type="match status" value="1"/>
</dbReference>
<dbReference type="InterPro" id="IPR017907">
    <property type="entry name" value="Znf_RING_CS"/>
</dbReference>
<dbReference type="PANTHER" id="PTHR45632">
    <property type="entry name" value="LD33804P"/>
    <property type="match status" value="1"/>
</dbReference>
<dbReference type="SMART" id="SM00612">
    <property type="entry name" value="Kelch"/>
    <property type="match status" value="6"/>
</dbReference>
<name>F1A0G6_DICPU</name>
<sequence>MMFLDSQGCLPLMVQCFICKKILNNPKTLRCSHSFCCDCLELAYSKPSRQYHCRVCGDKANSNEVWTNDQLIRCINDIKNGIIHPNQSMNGHSQSPRNHYNPSSNQSSSNASPLSSSQQQQQNTQSNAVSPNQNQNNTQSLTVGSPSLSANGLPQSPRSLSGVHPLLPHHSSPSLMGISSPIGSPIPSPFLMGQQLSPRVVPPMPLLAPPLPLNPLSLMQSESININGSNGGNVGTSISGASTVNKQFNNSSHNNISASPLQHYQNGNQMKSPQLNSSNSVPHSPSFQGNGHDQPFQSHSPNIFGGYNYSPVPNNQAPPNYVSKQQQQTQSNLLQSSPRLAPNHFNLSNDQSSSTQHMQSHQQNLYNNNIISNLSNNDNINNNIIINNNLSFEQQQILNNNLILIRNNECLIHLNSESQFYCFDCSIGICNNCLNDQHYGHMVQPLIEIFNDMNKESRAFKSILGNIRNKLHIQKEIGEHILASPTDINQQKNRIKNKITTITQQILNQIDNDFNEYKNSIEKRKKIIGQMISEVDDYIRFENNNNNSNINGNNNSNNPDQINEQMDILELSLGSSSGSANNILLSSPSHSSSSLKSIMGSPNGQHTPTPSSPALFGNQINSLTNKKRLINQMIQTSTQIANSPRGIMWNLDYVENNDKEQLGKLNNNFEDIVCNYNLNIIRKSNLNTKFLVRFIYAIGGQSKQSVECYSIQQKKWSYASPMNYHRNRISAVFDGKQYIYVFGGECPGGFEKSVERYCIFENKWTMGKDMPRERSRHATVFDGERYIYIVGGKDQTWFSNQLDRFDIITQEYVHLKKMKIPRSDLSAIYDSRGYIFAIGGFNGKALDVIEQYDIKNDRWIKLGKMRKQRDGPGAVFDGNNYIYVMGGSFGGRKISNNLERMNIDTWEWESLADMKKPIDVRNSAIYDGSGNIYVIGGYFSEVLSETQCYSIDKNEWNYLEPMNEPREGNALVYAEFQV</sequence>
<keyword evidence="3" id="KW-0677">Repeat</keyword>
<dbReference type="GeneID" id="10510787"/>
<feature type="compositionally biased region" description="Polar residues" evidence="7">
    <location>
        <begin position="85"/>
        <end position="100"/>
    </location>
</feature>
<keyword evidence="1" id="KW-0880">Kelch repeat</keyword>
<feature type="compositionally biased region" description="Polar residues" evidence="7">
    <location>
        <begin position="244"/>
        <end position="301"/>
    </location>
</feature>
<feature type="compositionally biased region" description="Low complexity" evidence="7">
    <location>
        <begin position="323"/>
        <end position="337"/>
    </location>
</feature>
<evidence type="ECO:0000256" key="5">
    <source>
        <dbReference type="ARBA" id="ARBA00022833"/>
    </source>
</evidence>
<gene>
    <name evidence="10" type="ORF">DICPUDRAFT_90119</name>
</gene>
<reference evidence="11" key="1">
    <citation type="journal article" date="2011" name="Genome Biol.">
        <title>Comparative genomics of the social amoebae Dictyostelium discoideum and Dictyostelium purpureum.</title>
        <authorList>
            <consortium name="US DOE Joint Genome Institute (JGI-PGF)"/>
            <person name="Sucgang R."/>
            <person name="Kuo A."/>
            <person name="Tian X."/>
            <person name="Salerno W."/>
            <person name="Parikh A."/>
            <person name="Feasley C.L."/>
            <person name="Dalin E."/>
            <person name="Tu H."/>
            <person name="Huang E."/>
            <person name="Barry K."/>
            <person name="Lindquist E."/>
            <person name="Shapiro H."/>
            <person name="Bruce D."/>
            <person name="Schmutz J."/>
            <person name="Salamov A."/>
            <person name="Fey P."/>
            <person name="Gaudet P."/>
            <person name="Anjard C."/>
            <person name="Babu M.M."/>
            <person name="Basu S."/>
            <person name="Bushmanova Y."/>
            <person name="van der Wel H."/>
            <person name="Katoh-Kurasawa M."/>
            <person name="Dinh C."/>
            <person name="Coutinho P.M."/>
            <person name="Saito T."/>
            <person name="Elias M."/>
            <person name="Schaap P."/>
            <person name="Kay R.R."/>
            <person name="Henrissat B."/>
            <person name="Eichinger L."/>
            <person name="Rivero F."/>
            <person name="Putnam N.H."/>
            <person name="West C.M."/>
            <person name="Loomis W.F."/>
            <person name="Chisholm R.L."/>
            <person name="Shaulsky G."/>
            <person name="Strassmann J.E."/>
            <person name="Queller D.C."/>
            <person name="Kuspa A."/>
            <person name="Grigoriev I.V."/>
        </authorList>
    </citation>
    <scope>NUCLEOTIDE SEQUENCE [LARGE SCALE GENOMIC DNA]</scope>
    <source>
        <strain evidence="11">QSDP1</strain>
    </source>
</reference>